<name>A0A8J5D4W8_CHIOP</name>
<dbReference type="Proteomes" id="UP000770661">
    <property type="component" value="Unassembled WGS sequence"/>
</dbReference>
<sequence>MKRQKEAINNWRDHLKRNINSPVRWHLGLVEAAASNNNKASLVTEQHPLLTPPDGSVVTKSPGVKAKFLESLHLLENFLDRVQPRARHGKAESSEADAQIIQPLQQRRDVVDMCVMYRLTGCKLLQLAELRLNPRAPASHATQLRPHNIDHQVTDLPFPRTEHYLAPLLPRYGRLGQTPGAPDRPCTTPLPCTPSNRA</sequence>
<organism evidence="2 3">
    <name type="scientific">Chionoecetes opilio</name>
    <name type="common">Atlantic snow crab</name>
    <name type="synonym">Cancer opilio</name>
    <dbReference type="NCBI Taxonomy" id="41210"/>
    <lineage>
        <taxon>Eukaryota</taxon>
        <taxon>Metazoa</taxon>
        <taxon>Ecdysozoa</taxon>
        <taxon>Arthropoda</taxon>
        <taxon>Crustacea</taxon>
        <taxon>Multicrustacea</taxon>
        <taxon>Malacostraca</taxon>
        <taxon>Eumalacostraca</taxon>
        <taxon>Eucarida</taxon>
        <taxon>Decapoda</taxon>
        <taxon>Pleocyemata</taxon>
        <taxon>Brachyura</taxon>
        <taxon>Eubrachyura</taxon>
        <taxon>Majoidea</taxon>
        <taxon>Majidae</taxon>
        <taxon>Chionoecetes</taxon>
    </lineage>
</organism>
<dbReference type="AlphaFoldDB" id="A0A8J5D4W8"/>
<proteinExistence type="predicted"/>
<dbReference type="EMBL" id="JACEEZ010001039">
    <property type="protein sequence ID" value="KAG0729557.1"/>
    <property type="molecule type" value="Genomic_DNA"/>
</dbReference>
<comment type="caution">
    <text evidence="2">The sequence shown here is derived from an EMBL/GenBank/DDBJ whole genome shotgun (WGS) entry which is preliminary data.</text>
</comment>
<dbReference type="OrthoDB" id="7480422at2759"/>
<accession>A0A8J5D4W8</accession>
<evidence type="ECO:0000313" key="2">
    <source>
        <dbReference type="EMBL" id="KAG0729557.1"/>
    </source>
</evidence>
<evidence type="ECO:0000256" key="1">
    <source>
        <dbReference type="SAM" id="MobiDB-lite"/>
    </source>
</evidence>
<keyword evidence="3" id="KW-1185">Reference proteome</keyword>
<protein>
    <submittedName>
        <fullName evidence="2">Uncharacterized protein</fullName>
    </submittedName>
</protein>
<gene>
    <name evidence="2" type="ORF">GWK47_030068</name>
</gene>
<evidence type="ECO:0000313" key="3">
    <source>
        <dbReference type="Proteomes" id="UP000770661"/>
    </source>
</evidence>
<reference evidence="2" key="1">
    <citation type="submission" date="2020-07" db="EMBL/GenBank/DDBJ databases">
        <title>The High-quality genome of the commercially important snow crab, Chionoecetes opilio.</title>
        <authorList>
            <person name="Jeong J.-H."/>
            <person name="Ryu S."/>
        </authorList>
    </citation>
    <scope>NUCLEOTIDE SEQUENCE</scope>
    <source>
        <strain evidence="2">MADBK_172401_WGS</strain>
        <tissue evidence="2">Digestive gland</tissue>
    </source>
</reference>
<feature type="region of interest" description="Disordered" evidence="1">
    <location>
        <begin position="174"/>
        <end position="198"/>
    </location>
</feature>